<evidence type="ECO:0000259" key="3">
    <source>
        <dbReference type="Pfam" id="PF00561"/>
    </source>
</evidence>
<dbReference type="RefSeq" id="WP_168918293.1">
    <property type="nucleotide sequence ID" value="NZ_CP050804.1"/>
</dbReference>
<dbReference type="InterPro" id="IPR002410">
    <property type="entry name" value="Peptidase_S33"/>
</dbReference>
<comment type="similarity">
    <text evidence="1">Belongs to the peptidase S33 family.</text>
</comment>
<feature type="domain" description="AB hydrolase-1" evidence="3">
    <location>
        <begin position="49"/>
        <end position="204"/>
    </location>
</feature>
<dbReference type="GO" id="GO:0006508">
    <property type="term" value="P:proteolysis"/>
    <property type="evidence" value="ECO:0007669"/>
    <property type="project" value="InterPro"/>
</dbReference>
<evidence type="ECO:0000256" key="1">
    <source>
        <dbReference type="ARBA" id="ARBA00010088"/>
    </source>
</evidence>
<dbReference type="EMBL" id="CP050804">
    <property type="protein sequence ID" value="QJC22371.1"/>
    <property type="molecule type" value="Genomic_DNA"/>
</dbReference>
<dbReference type="InterPro" id="IPR051601">
    <property type="entry name" value="Serine_prot/Carboxylest_S33"/>
</dbReference>
<dbReference type="Proteomes" id="UP000502298">
    <property type="component" value="Chromosome"/>
</dbReference>
<organism evidence="4 5">
    <name type="scientific">Arcanobacterium buesumense</name>
    <dbReference type="NCBI Taxonomy" id="2722751"/>
    <lineage>
        <taxon>Bacteria</taxon>
        <taxon>Bacillati</taxon>
        <taxon>Actinomycetota</taxon>
        <taxon>Actinomycetes</taxon>
        <taxon>Actinomycetales</taxon>
        <taxon>Actinomycetaceae</taxon>
        <taxon>Arcanobacterium</taxon>
    </lineage>
</organism>
<reference evidence="4 5" key="1">
    <citation type="submission" date="2020-03" db="EMBL/GenBank/DDBJ databases">
        <title>Complete genome of Arcanobacterium buesumensis sp. nov. strain 2701.</title>
        <authorList>
            <person name="Borowiak M."/>
            <person name="Alssahen M."/>
            <person name="Laemmler C."/>
            <person name="Malorny B."/>
            <person name="Hassan A."/>
            <person name="Prenger-Berninghoff E."/>
            <person name="Ploetz M."/>
            <person name="Abdulmawjood A."/>
        </authorList>
    </citation>
    <scope>NUCLEOTIDE SEQUENCE [LARGE SCALE GENOMIC DNA]</scope>
    <source>
        <strain evidence="4 5">2701</strain>
    </source>
</reference>
<name>A0A6H2EMS6_9ACTO</name>
<dbReference type="GO" id="GO:0004177">
    <property type="term" value="F:aminopeptidase activity"/>
    <property type="evidence" value="ECO:0007669"/>
    <property type="project" value="UniProtKB-EC"/>
</dbReference>
<proteinExistence type="inferred from homology"/>
<protein>
    <submittedName>
        <fullName evidence="4">Alpha/beta hydrolase</fullName>
    </submittedName>
</protein>
<dbReference type="Gene3D" id="3.40.50.1820">
    <property type="entry name" value="alpha/beta hydrolase"/>
    <property type="match status" value="1"/>
</dbReference>
<dbReference type="AlphaFoldDB" id="A0A6H2EMS6"/>
<keyword evidence="2 4" id="KW-0378">Hydrolase</keyword>
<evidence type="ECO:0000313" key="4">
    <source>
        <dbReference type="EMBL" id="QJC22371.1"/>
    </source>
</evidence>
<evidence type="ECO:0000313" key="5">
    <source>
        <dbReference type="Proteomes" id="UP000502298"/>
    </source>
</evidence>
<dbReference type="PANTHER" id="PTHR43248:SF2">
    <property type="entry name" value="PROLYL AMINOPEPTIDASE"/>
    <property type="match status" value="1"/>
</dbReference>
<dbReference type="InterPro" id="IPR029058">
    <property type="entry name" value="AB_hydrolase_fold"/>
</dbReference>
<dbReference type="PANTHER" id="PTHR43248">
    <property type="entry name" value="2-SUCCINYL-6-HYDROXY-2,4-CYCLOHEXADIENE-1-CARBOXYLATE SYNTHASE"/>
    <property type="match status" value="1"/>
</dbReference>
<dbReference type="SUPFAM" id="SSF53474">
    <property type="entry name" value="alpha/beta-Hydrolases"/>
    <property type="match status" value="1"/>
</dbReference>
<gene>
    <name evidence="4" type="ORF">HC352_07500</name>
</gene>
<sequence>METTYLQGLRLDDHTITVPLVFDGDADTRSICVFARVITRDGGENLPYLVYLQGGPGFEAPRVSARPATPSWLPQALKHYRVVMLDQRGTGRSTPVTSALLDSGDAPAVAEYLSHFRADSIVEDAEALRKHLGARPEEWNVLGQSFGGFTAVCYLSRHPQAIHHAFFTGGLPPVTGHVDDFYTATFSKMRWLSENYYAHFPHDRERMQALLENAAAGNIVLPDGEVVSPSRIRSLGMELGRNEGWQVLHHLLEWDPQSEQMRYDLAGLLPFSGRNPLYFLLHEACGANGVITDWSADRVMPTDFRDDLTLLTGEHIRQEWCETVPAWQPWAEVMRILASWQWPALFDQSTLRDSGAQGAATIYVRDAFVPFELSMATADVLPDIKQVITNTHEHNGLRAMGPEIVAHMFDLAQGLRYR</sequence>
<evidence type="ECO:0000256" key="2">
    <source>
        <dbReference type="ARBA" id="ARBA00022801"/>
    </source>
</evidence>
<keyword evidence="5" id="KW-1185">Reference proteome</keyword>
<dbReference type="Pfam" id="PF00561">
    <property type="entry name" value="Abhydrolase_1"/>
    <property type="match status" value="1"/>
</dbReference>
<accession>A0A6H2EMS6</accession>
<dbReference type="InterPro" id="IPR000073">
    <property type="entry name" value="AB_hydrolase_1"/>
</dbReference>
<dbReference type="PRINTS" id="PR00793">
    <property type="entry name" value="PROAMNOPTASE"/>
</dbReference>
<dbReference type="KEGG" id="arca:HC352_07500"/>